<accession>A0A9D2GVN2</accession>
<protein>
    <submittedName>
        <fullName evidence="5">Ketoacyl-ACP synthase III</fullName>
    </submittedName>
</protein>
<evidence type="ECO:0000256" key="2">
    <source>
        <dbReference type="ARBA" id="ARBA00023315"/>
    </source>
</evidence>
<dbReference type="SUPFAM" id="SSF53901">
    <property type="entry name" value="Thiolase-like"/>
    <property type="match status" value="1"/>
</dbReference>
<sequence length="341" mass="38069">MAKRAYIKHITSYYPNNFEFNNPENRITSKIGVSRRPIALPNECASDLAVEAAKIMFEKYKVNKEDIDALVLCTETPDHIMPATSCIIHGRLGLKTNCMCLDYNHGCTGYIYGLSISKALIESGQANNVLLLTADTLSKLIHPKDMRTKPLFGDAAAATLVSSTYSRTEYLRGFQFGTNGVDFMKIIVNYGMMRMKYASREEAFREIEDQYGNVRTDATVYMDGKGVVQFTQTVVPPMLKSILEKNMLSLDDIDNFIFHQANKFMLQTIQKACHIPDDGRYFNDCEDTGNTASATIPIAINKMQSLNIPLGKRALLMGFGVGLTWGGCIADLTLMDPEEEI</sequence>
<dbReference type="PANTHER" id="PTHR34069">
    <property type="entry name" value="3-OXOACYL-[ACYL-CARRIER-PROTEIN] SYNTHASE 3"/>
    <property type="match status" value="1"/>
</dbReference>
<evidence type="ECO:0000313" key="5">
    <source>
        <dbReference type="EMBL" id="HIZ90224.1"/>
    </source>
</evidence>
<evidence type="ECO:0000259" key="4">
    <source>
        <dbReference type="Pfam" id="PF08545"/>
    </source>
</evidence>
<evidence type="ECO:0000259" key="3">
    <source>
        <dbReference type="Pfam" id="PF08541"/>
    </source>
</evidence>
<dbReference type="EMBL" id="DXAQ01000146">
    <property type="protein sequence ID" value="HIZ90224.1"/>
    <property type="molecule type" value="Genomic_DNA"/>
</dbReference>
<evidence type="ECO:0000313" key="6">
    <source>
        <dbReference type="Proteomes" id="UP000824176"/>
    </source>
</evidence>
<dbReference type="GO" id="GO:0006633">
    <property type="term" value="P:fatty acid biosynthetic process"/>
    <property type="evidence" value="ECO:0007669"/>
    <property type="project" value="InterPro"/>
</dbReference>
<keyword evidence="1" id="KW-0808">Transferase</keyword>
<dbReference type="PANTHER" id="PTHR34069:SF2">
    <property type="entry name" value="BETA-KETOACYL-[ACYL-CARRIER-PROTEIN] SYNTHASE III"/>
    <property type="match status" value="1"/>
</dbReference>
<reference evidence="5" key="1">
    <citation type="journal article" date="2021" name="PeerJ">
        <title>Extensive microbial diversity within the chicken gut microbiome revealed by metagenomics and culture.</title>
        <authorList>
            <person name="Gilroy R."/>
            <person name="Ravi A."/>
            <person name="Getino M."/>
            <person name="Pursley I."/>
            <person name="Horton D.L."/>
            <person name="Alikhan N.F."/>
            <person name="Baker D."/>
            <person name="Gharbi K."/>
            <person name="Hall N."/>
            <person name="Watson M."/>
            <person name="Adriaenssens E.M."/>
            <person name="Foster-Nyarko E."/>
            <person name="Jarju S."/>
            <person name="Secka A."/>
            <person name="Antonio M."/>
            <person name="Oren A."/>
            <person name="Chaudhuri R.R."/>
            <person name="La Ragione R."/>
            <person name="Hildebrand F."/>
            <person name="Pallen M.J."/>
        </authorList>
    </citation>
    <scope>NUCLEOTIDE SEQUENCE</scope>
    <source>
        <strain evidence="5">ChiW4-1371</strain>
    </source>
</reference>
<dbReference type="Gene3D" id="3.40.47.10">
    <property type="match status" value="1"/>
</dbReference>
<dbReference type="CDD" id="cd00830">
    <property type="entry name" value="KAS_III"/>
    <property type="match status" value="1"/>
</dbReference>
<dbReference type="GO" id="GO:0004315">
    <property type="term" value="F:3-oxoacyl-[acyl-carrier-protein] synthase activity"/>
    <property type="evidence" value="ECO:0007669"/>
    <property type="project" value="InterPro"/>
</dbReference>
<feature type="domain" description="Beta-ketoacyl-[acyl-carrier-protein] synthase III C-terminal" evidence="3">
    <location>
        <begin position="243"/>
        <end position="330"/>
    </location>
</feature>
<name>A0A9D2GVN2_9BACT</name>
<dbReference type="Proteomes" id="UP000824176">
    <property type="component" value="Unassembled WGS sequence"/>
</dbReference>
<keyword evidence="2" id="KW-0012">Acyltransferase</keyword>
<gene>
    <name evidence="5" type="ORF">H9804_09775</name>
</gene>
<comment type="caution">
    <text evidence="5">The sequence shown here is derived from an EMBL/GenBank/DDBJ whole genome shotgun (WGS) entry which is preliminary data.</text>
</comment>
<organism evidence="5 6">
    <name type="scientific">Candidatus Mucispirillum faecigallinarum</name>
    <dbReference type="NCBI Taxonomy" id="2838699"/>
    <lineage>
        <taxon>Bacteria</taxon>
        <taxon>Pseudomonadati</taxon>
        <taxon>Deferribacterota</taxon>
        <taxon>Deferribacteres</taxon>
        <taxon>Deferribacterales</taxon>
        <taxon>Mucispirillaceae</taxon>
        <taxon>Mucispirillum</taxon>
    </lineage>
</organism>
<proteinExistence type="predicted"/>
<dbReference type="GO" id="GO:0044550">
    <property type="term" value="P:secondary metabolite biosynthetic process"/>
    <property type="evidence" value="ECO:0007669"/>
    <property type="project" value="TreeGrafter"/>
</dbReference>
<dbReference type="Pfam" id="PF08545">
    <property type="entry name" value="ACP_syn_III"/>
    <property type="match status" value="1"/>
</dbReference>
<evidence type="ECO:0000256" key="1">
    <source>
        <dbReference type="ARBA" id="ARBA00022679"/>
    </source>
</evidence>
<dbReference type="InterPro" id="IPR016039">
    <property type="entry name" value="Thiolase-like"/>
</dbReference>
<dbReference type="InterPro" id="IPR013747">
    <property type="entry name" value="ACP_syn_III_C"/>
</dbReference>
<dbReference type="InterPro" id="IPR013751">
    <property type="entry name" value="ACP_syn_III_N"/>
</dbReference>
<feature type="domain" description="Beta-ketoacyl-[acyl-carrier-protein] synthase III N-terminal" evidence="4">
    <location>
        <begin position="101"/>
        <end position="180"/>
    </location>
</feature>
<dbReference type="AlphaFoldDB" id="A0A9D2GVN2"/>
<dbReference type="Pfam" id="PF08541">
    <property type="entry name" value="ACP_syn_III_C"/>
    <property type="match status" value="1"/>
</dbReference>
<reference evidence="5" key="2">
    <citation type="submission" date="2021-04" db="EMBL/GenBank/DDBJ databases">
        <authorList>
            <person name="Gilroy R."/>
        </authorList>
    </citation>
    <scope>NUCLEOTIDE SEQUENCE</scope>
    <source>
        <strain evidence="5">ChiW4-1371</strain>
    </source>
</reference>